<accession>V5G2A8</accession>
<evidence type="ECO:0000259" key="2">
    <source>
        <dbReference type="Pfam" id="PF08550"/>
    </source>
</evidence>
<dbReference type="OrthoDB" id="5563539at2759"/>
<reference evidence="4" key="1">
    <citation type="journal article" date="2014" name="Genome Announc.">
        <title>Draft genome sequence of the formaldehyde-resistant fungus Byssochlamys spectabilis No. 5 (anamorph Paecilomyces variotii No. 5) (NBRC109023).</title>
        <authorList>
            <person name="Oka T."/>
            <person name="Ekino K."/>
            <person name="Fukuda K."/>
            <person name="Nomura Y."/>
        </authorList>
    </citation>
    <scope>NUCLEOTIDE SEQUENCE [LARGE SCALE GENOMIC DNA]</scope>
    <source>
        <strain evidence="4">No. 5 / NBRC 109023</strain>
    </source>
</reference>
<dbReference type="PANTHER" id="PTHR28051:SF1">
    <property type="entry name" value="PROTEIN MTL1-RELATED"/>
    <property type="match status" value="1"/>
</dbReference>
<dbReference type="Pfam" id="PF08550">
    <property type="entry name" value="GATA_AreA"/>
    <property type="match status" value="1"/>
</dbReference>
<dbReference type="GO" id="GO:0007039">
    <property type="term" value="P:protein catabolic process in the vacuole"/>
    <property type="evidence" value="ECO:0007669"/>
    <property type="project" value="TreeGrafter"/>
</dbReference>
<feature type="compositionally biased region" description="Low complexity" evidence="1">
    <location>
        <begin position="22"/>
        <end position="38"/>
    </location>
</feature>
<feature type="compositionally biased region" description="Low complexity" evidence="1">
    <location>
        <begin position="619"/>
        <end position="634"/>
    </location>
</feature>
<feature type="compositionally biased region" description="Polar residues" evidence="1">
    <location>
        <begin position="8"/>
        <end position="19"/>
    </location>
</feature>
<dbReference type="GO" id="GO:0005773">
    <property type="term" value="C:vacuole"/>
    <property type="evidence" value="ECO:0007669"/>
    <property type="project" value="GOC"/>
</dbReference>
<evidence type="ECO:0000313" key="4">
    <source>
        <dbReference type="Proteomes" id="UP000018001"/>
    </source>
</evidence>
<feature type="region of interest" description="Disordered" evidence="1">
    <location>
        <begin position="587"/>
        <end position="637"/>
    </location>
</feature>
<dbReference type="PANTHER" id="PTHR28051">
    <property type="entry name" value="PROTEIN MTL1-RELATED"/>
    <property type="match status" value="1"/>
</dbReference>
<feature type="compositionally biased region" description="Low complexity" evidence="1">
    <location>
        <begin position="359"/>
        <end position="383"/>
    </location>
</feature>
<feature type="compositionally biased region" description="Basic and acidic residues" evidence="1">
    <location>
        <begin position="587"/>
        <end position="602"/>
    </location>
</feature>
<protein>
    <recommendedName>
        <fullName evidence="2">Nitrogen regulatory protein areA GATA-like domain-containing protein</fullName>
    </recommendedName>
</protein>
<evidence type="ECO:0000256" key="1">
    <source>
        <dbReference type="SAM" id="MobiDB-lite"/>
    </source>
</evidence>
<dbReference type="GO" id="GO:0042149">
    <property type="term" value="P:cellular response to glucose starvation"/>
    <property type="evidence" value="ECO:0007669"/>
    <property type="project" value="TreeGrafter"/>
</dbReference>
<feature type="compositionally biased region" description="Polar residues" evidence="1">
    <location>
        <begin position="736"/>
        <end position="756"/>
    </location>
</feature>
<dbReference type="HOGENOM" id="CLU_336151_0_0_1"/>
<gene>
    <name evidence="3" type="ORF">PVAR5_7222</name>
</gene>
<feature type="region of interest" description="Disordered" evidence="1">
    <location>
        <begin position="1"/>
        <end position="59"/>
    </location>
</feature>
<dbReference type="eggNOG" id="ENOG502QSII">
    <property type="taxonomic scope" value="Eukaryota"/>
</dbReference>
<dbReference type="InterPro" id="IPR013860">
    <property type="entry name" value="AreA_GATA"/>
</dbReference>
<proteinExistence type="predicted"/>
<feature type="compositionally biased region" description="Polar residues" evidence="1">
    <location>
        <begin position="433"/>
        <end position="446"/>
    </location>
</feature>
<dbReference type="InParanoid" id="V5G2A8"/>
<feature type="compositionally biased region" description="Polar residues" evidence="1">
    <location>
        <begin position="414"/>
        <end position="426"/>
    </location>
</feature>
<dbReference type="AlphaFoldDB" id="V5G2A8"/>
<feature type="region of interest" description="Disordered" evidence="1">
    <location>
        <begin position="349"/>
        <end position="457"/>
    </location>
</feature>
<feature type="region of interest" description="Disordered" evidence="1">
    <location>
        <begin position="669"/>
        <end position="756"/>
    </location>
</feature>
<comment type="caution">
    <text evidence="3">The sequence shown here is derived from an EMBL/GenBank/DDBJ whole genome shotgun (WGS) entry which is preliminary data.</text>
</comment>
<keyword evidence="4" id="KW-1185">Reference proteome</keyword>
<feature type="domain" description="Nitrogen regulatory protein areA GATA-like" evidence="2">
    <location>
        <begin position="476"/>
        <end position="503"/>
    </location>
</feature>
<feature type="compositionally biased region" description="Acidic residues" evidence="1">
    <location>
        <begin position="393"/>
        <end position="409"/>
    </location>
</feature>
<sequence>MAHATDLRPTNASAQTTSCPERASGSSIGRSRSTGTTALLSRDGLGLSRKRQKHNGTDILSTSQARLSLASLDAGQRIRDPWIQASIASRTVSRKRQDPTHDEARISCQWLSDAQFWGFWPGQKPPSSRTAASREGEMLTAQSLVKGWKAIPAFSGQITATLFRRSISQRCKSISGPERQNRASGSQRLGLAGLHKIRLVAFFTLWLAGLSRSYRHHPGLSALRDSAPPPFVFILEAVFLDEFSPYQRTPAEAVFSVSFVHVASVWGLVASTVSTAAEENSRYSLPHASIYHHFDLRAVSDAAAKMTAVLLAPGRSPGDVRYCHTDLRHPSAEDLLDVQDAFLSSSPRDYVGYPEISRPPSVSTYAPSASTSSTYAAYSPSVTPNSSLSPSEDSVDDDIVFPSYDDDYSFESPVRTNTSGVESANPSPEAHSGASTPDSPQPTSKTASDDMAIEDEPSRHVDYLSHEWREEDIWSSWRYVISRRNMYANAVRLENASWRTWAKAKYKLRTVSPETLNWLKDCDVTWLYGPLQTENKQPTVSSTGSRVGTPTSFKSILKKKTASETILQRSLSQHVLLKHAGAILKAREEETNRGRPSLERSTSDMGVTGTPGIDSAFGSMDTTPTNTTSSGLTSPGERRHIHFNNEVVQCIAVEAKGADDDYDCWSHPYDQDDGSDDDGLVIMKRFPSRPPIARKRTPTPRSPSSESKTIAPLPPTTLKYRGDTPEPPSSELPTGLTESPKLTQTPSVETLRPPTSQTNFLLDDEDDLDMHWQPRQSVYAPGPDRPWFVNPEDEESENGCELHLTPSGMFMPYEEADGSSSGLFGRVVNTVNTARDIAHVIWNVGWRR</sequence>
<organism evidence="3 4">
    <name type="scientific">Byssochlamys spectabilis (strain No. 5 / NBRC 109023)</name>
    <name type="common">Paecilomyces variotii</name>
    <dbReference type="NCBI Taxonomy" id="1356009"/>
    <lineage>
        <taxon>Eukaryota</taxon>
        <taxon>Fungi</taxon>
        <taxon>Dikarya</taxon>
        <taxon>Ascomycota</taxon>
        <taxon>Pezizomycotina</taxon>
        <taxon>Eurotiomycetes</taxon>
        <taxon>Eurotiomycetidae</taxon>
        <taxon>Eurotiales</taxon>
        <taxon>Thermoascaceae</taxon>
        <taxon>Paecilomyces</taxon>
    </lineage>
</organism>
<dbReference type="InterPro" id="IPR052292">
    <property type="entry name" value="Glucose_repression_reg"/>
</dbReference>
<dbReference type="EMBL" id="BAUL01000249">
    <property type="protein sequence ID" value="GAD98528.1"/>
    <property type="molecule type" value="Genomic_DNA"/>
</dbReference>
<name>V5G2A8_BYSSN</name>
<evidence type="ECO:0000313" key="3">
    <source>
        <dbReference type="EMBL" id="GAD98528.1"/>
    </source>
</evidence>
<dbReference type="Proteomes" id="UP000018001">
    <property type="component" value="Unassembled WGS sequence"/>
</dbReference>